<proteinExistence type="predicted"/>
<keyword evidence="2" id="KW-1185">Reference proteome</keyword>
<evidence type="ECO:0000313" key="1">
    <source>
        <dbReference type="EMBL" id="CAE7271123.1"/>
    </source>
</evidence>
<accession>A0A812MMG1</accession>
<dbReference type="EMBL" id="CAJNDS010001668">
    <property type="protein sequence ID" value="CAE7271123.1"/>
    <property type="molecule type" value="Genomic_DNA"/>
</dbReference>
<reference evidence="1" key="1">
    <citation type="submission" date="2021-02" db="EMBL/GenBank/DDBJ databases">
        <authorList>
            <person name="Dougan E. K."/>
            <person name="Rhodes N."/>
            <person name="Thang M."/>
            <person name="Chan C."/>
        </authorList>
    </citation>
    <scope>NUCLEOTIDE SEQUENCE</scope>
</reference>
<gene>
    <name evidence="1" type="ORF">SNAT2548_LOCUS14384</name>
</gene>
<name>A0A812MMG1_9DINO</name>
<protein>
    <submittedName>
        <fullName evidence="1">Uncharacterized protein</fullName>
    </submittedName>
</protein>
<dbReference type="AlphaFoldDB" id="A0A812MMG1"/>
<organism evidence="1 2">
    <name type="scientific">Symbiodinium natans</name>
    <dbReference type="NCBI Taxonomy" id="878477"/>
    <lineage>
        <taxon>Eukaryota</taxon>
        <taxon>Sar</taxon>
        <taxon>Alveolata</taxon>
        <taxon>Dinophyceae</taxon>
        <taxon>Suessiales</taxon>
        <taxon>Symbiodiniaceae</taxon>
        <taxon>Symbiodinium</taxon>
    </lineage>
</organism>
<sequence>MLKFPSCRFWNSSSQKFGSTEQITIGSETLPKHQMKQRFLRKVWQFRPWTRERACPMVAKLKLRHPYVSLLVRRGDKTRENTQPINVSTIVEFLDAVTVNGTLTREVFVGTDDCRSLSELKQASRRYTFKNLCGKSWELGWKQSPELKKQNLTDHYIKFFGELLAMSASDIFLGDHLSSVHHFVAYMRPLSSTEKSVFTMRKASSVW</sequence>
<dbReference type="Gene3D" id="3.40.50.11350">
    <property type="match status" value="1"/>
</dbReference>
<evidence type="ECO:0000313" key="2">
    <source>
        <dbReference type="Proteomes" id="UP000604046"/>
    </source>
</evidence>
<dbReference type="Proteomes" id="UP000604046">
    <property type="component" value="Unassembled WGS sequence"/>
</dbReference>
<comment type="caution">
    <text evidence="1">The sequence shown here is derived from an EMBL/GenBank/DDBJ whole genome shotgun (WGS) entry which is preliminary data.</text>
</comment>